<reference evidence="1 2" key="1">
    <citation type="journal article" date="2023" name="ACS Omega">
        <title>Identification of the Neoaspergillic Acid Biosynthesis Gene Cluster by Establishing an In Vitro CRISPR-Ribonucleoprotein Genetic System in Aspergillus melleus.</title>
        <authorList>
            <person name="Yuan B."/>
            <person name="Grau M.F."/>
            <person name="Murata R.M."/>
            <person name="Torok T."/>
            <person name="Venkateswaran K."/>
            <person name="Stajich J.E."/>
            <person name="Wang C.C.C."/>
        </authorList>
    </citation>
    <scope>NUCLEOTIDE SEQUENCE [LARGE SCALE GENOMIC DNA]</scope>
    <source>
        <strain evidence="1 2">IMV 1140</strain>
    </source>
</reference>
<accession>A0ACC3AVA4</accession>
<sequence>MWVSIIQYRGADYVAQLSDEPLEPTRASEQYQIRLPDKISRIVLSVDCIGIRGIQFVDHNSNPTSDGSPWYEILDVRDSVLEIYVKSDGLFMGSIQLDSSCPPTYRVWSSPVPPEFYPWNFDRDSVLFQFRLDYIKINSHIRGILACCASGMNSGIHGIHGLSGPSKAYRQFVDLMNRRLSIRNKCWIYFPLNEDELIQAAWIRKLRVSGSGVAIKPTLILRTTLGRTVTFGTLTPARIARKFEYRPLVKDGDGAISGIFHNGLDPALLYVHGFGVTCNNQHQVGPVEPSPLKLGPRFEPPADPPGQGAVVRFWYMTQAPLHGLVKVQVCRDTEQHHHPCLGLLLYYHDGHMESVGQVRWDRDLSQELWTPIYVQTGVVDGYEYMKDFRSGGPSTEFDAELDGWQKIPEHGTIVWWFTSRLNRLIMYDD</sequence>
<organism evidence="1 2">
    <name type="scientific">Aspergillus melleus</name>
    <dbReference type="NCBI Taxonomy" id="138277"/>
    <lineage>
        <taxon>Eukaryota</taxon>
        <taxon>Fungi</taxon>
        <taxon>Dikarya</taxon>
        <taxon>Ascomycota</taxon>
        <taxon>Pezizomycotina</taxon>
        <taxon>Eurotiomycetes</taxon>
        <taxon>Eurotiomycetidae</taxon>
        <taxon>Eurotiales</taxon>
        <taxon>Aspergillaceae</taxon>
        <taxon>Aspergillus</taxon>
        <taxon>Aspergillus subgen. Circumdati</taxon>
    </lineage>
</organism>
<gene>
    <name evidence="1" type="ORF">N8T08_008463</name>
</gene>
<proteinExistence type="predicted"/>
<evidence type="ECO:0000313" key="1">
    <source>
        <dbReference type="EMBL" id="KAK1141798.1"/>
    </source>
</evidence>
<comment type="caution">
    <text evidence="1">The sequence shown here is derived from an EMBL/GenBank/DDBJ whole genome shotgun (WGS) entry which is preliminary data.</text>
</comment>
<dbReference type="Proteomes" id="UP001177260">
    <property type="component" value="Unassembled WGS sequence"/>
</dbReference>
<evidence type="ECO:0000313" key="2">
    <source>
        <dbReference type="Proteomes" id="UP001177260"/>
    </source>
</evidence>
<dbReference type="EMBL" id="JAOPJF010000059">
    <property type="protein sequence ID" value="KAK1141798.1"/>
    <property type="molecule type" value="Genomic_DNA"/>
</dbReference>
<name>A0ACC3AVA4_9EURO</name>
<keyword evidence="2" id="KW-1185">Reference proteome</keyword>
<protein>
    <submittedName>
        <fullName evidence="1">Uncharacterized protein</fullName>
    </submittedName>
</protein>